<feature type="active site" evidence="9">
    <location>
        <position position="118"/>
    </location>
</feature>
<dbReference type="HAMAP" id="MF_00161">
    <property type="entry name" value="LspA"/>
    <property type="match status" value="1"/>
</dbReference>
<evidence type="ECO:0000256" key="2">
    <source>
        <dbReference type="ARBA" id="ARBA00022475"/>
    </source>
</evidence>
<feature type="transmembrane region" description="Helical" evidence="9">
    <location>
        <begin position="91"/>
        <end position="108"/>
    </location>
</feature>
<accession>A0A219B125</accession>
<keyword evidence="7 9" id="KW-1133">Transmembrane helix</keyword>
<dbReference type="PANTHER" id="PTHR33695">
    <property type="entry name" value="LIPOPROTEIN SIGNAL PEPTIDASE"/>
    <property type="match status" value="1"/>
</dbReference>
<keyword evidence="2 9" id="KW-1003">Cell membrane</keyword>
<evidence type="ECO:0000313" key="12">
    <source>
        <dbReference type="EMBL" id="OWV32031.1"/>
    </source>
</evidence>
<keyword evidence="4 9" id="KW-0812">Transmembrane</keyword>
<dbReference type="Proteomes" id="UP000198462">
    <property type="component" value="Unassembled WGS sequence"/>
</dbReference>
<evidence type="ECO:0000256" key="10">
    <source>
        <dbReference type="RuleBase" id="RU000594"/>
    </source>
</evidence>
<keyword evidence="3 9" id="KW-0645">Protease</keyword>
<comment type="caution">
    <text evidence="12">The sequence shown here is derived from an EMBL/GenBank/DDBJ whole genome shotgun (WGS) entry which is preliminary data.</text>
</comment>
<evidence type="ECO:0000256" key="6">
    <source>
        <dbReference type="ARBA" id="ARBA00022801"/>
    </source>
</evidence>
<dbReference type="PROSITE" id="PS00855">
    <property type="entry name" value="SPASE_II"/>
    <property type="match status" value="1"/>
</dbReference>
<protein>
    <recommendedName>
        <fullName evidence="9">Lipoprotein signal peptidase</fullName>
        <ecNumber evidence="9">3.4.23.36</ecNumber>
    </recommendedName>
    <alternativeName>
        <fullName evidence="9">Prolipoprotein signal peptidase</fullName>
    </alternativeName>
    <alternativeName>
        <fullName evidence="9">Signal peptidase II</fullName>
        <shortName evidence="9">SPase II</shortName>
    </alternativeName>
</protein>
<comment type="function">
    <text evidence="9 10">This protein specifically catalyzes the removal of signal peptides from prolipoproteins.</text>
</comment>
<keyword evidence="6 9" id="KW-0378">Hydrolase</keyword>
<dbReference type="OrthoDB" id="9810259at2"/>
<comment type="pathway">
    <text evidence="9">Protein modification; lipoprotein biosynthesis (signal peptide cleavage).</text>
</comment>
<evidence type="ECO:0000256" key="8">
    <source>
        <dbReference type="ARBA" id="ARBA00023136"/>
    </source>
</evidence>
<proteinExistence type="inferred from homology"/>
<name>A0A219B125_9SPHN</name>
<comment type="catalytic activity">
    <reaction evidence="9 10">
        <text>Release of signal peptides from bacterial membrane prolipoproteins. Hydrolyzes -Xaa-Yaa-Zaa-|-(S,diacylglyceryl)Cys-, in which Xaa is hydrophobic (preferably Leu), and Yaa (Ala or Ser) and Zaa (Gly or Ala) have small, neutral side chains.</text>
        <dbReference type="EC" id="3.4.23.36"/>
    </reaction>
</comment>
<evidence type="ECO:0000256" key="7">
    <source>
        <dbReference type="ARBA" id="ARBA00022989"/>
    </source>
</evidence>
<keyword evidence="13" id="KW-1185">Reference proteome</keyword>
<feature type="transmembrane region" description="Helical" evidence="9">
    <location>
        <begin position="64"/>
        <end position="84"/>
    </location>
</feature>
<keyword evidence="8 9" id="KW-0472">Membrane</keyword>
<feature type="active site" evidence="9">
    <location>
        <position position="136"/>
    </location>
</feature>
<dbReference type="GO" id="GO:0004190">
    <property type="term" value="F:aspartic-type endopeptidase activity"/>
    <property type="evidence" value="ECO:0007669"/>
    <property type="project" value="UniProtKB-UniRule"/>
</dbReference>
<dbReference type="RefSeq" id="WP_088710829.1">
    <property type="nucleotide sequence ID" value="NZ_NFZT01000001.1"/>
</dbReference>
<dbReference type="Pfam" id="PF01252">
    <property type="entry name" value="Peptidase_A8"/>
    <property type="match status" value="1"/>
</dbReference>
<evidence type="ECO:0000256" key="4">
    <source>
        <dbReference type="ARBA" id="ARBA00022692"/>
    </source>
</evidence>
<comment type="subcellular location">
    <subcellularLocation>
        <location evidence="9">Cell membrane</location>
        <topology evidence="9">Multi-pass membrane protein</topology>
    </subcellularLocation>
</comment>
<evidence type="ECO:0000256" key="3">
    <source>
        <dbReference type="ARBA" id="ARBA00022670"/>
    </source>
</evidence>
<sequence>MTARVAYVVALLIFVVDQVTKWLIVDVVRLHEVGSIPLIPVLSLTWVENTGVAMGFLQAGDADIMRWGLVILTLGIAAAIVWWIDSERDRVDLFAMSLILGGALGNILDRARLGYVIDFVHFHVGDWSFYVFNVADAAISIGVVILLLRAFLWHEPQKRRKAEATGELK</sequence>
<keyword evidence="5 9" id="KW-0064">Aspartyl protease</keyword>
<gene>
    <name evidence="9" type="primary">lspA</name>
    <name evidence="12" type="ORF">B5C34_00185</name>
</gene>
<evidence type="ECO:0000256" key="1">
    <source>
        <dbReference type="ARBA" id="ARBA00006139"/>
    </source>
</evidence>
<dbReference type="EMBL" id="NFZT01000001">
    <property type="protein sequence ID" value="OWV32031.1"/>
    <property type="molecule type" value="Genomic_DNA"/>
</dbReference>
<evidence type="ECO:0000256" key="11">
    <source>
        <dbReference type="RuleBase" id="RU004181"/>
    </source>
</evidence>
<evidence type="ECO:0000256" key="9">
    <source>
        <dbReference type="HAMAP-Rule" id="MF_00161"/>
    </source>
</evidence>
<reference evidence="13" key="1">
    <citation type="submission" date="2017-05" db="EMBL/GenBank/DDBJ databases">
        <authorList>
            <person name="Lin X."/>
        </authorList>
    </citation>
    <scope>NUCLEOTIDE SEQUENCE [LARGE SCALE GENOMIC DNA]</scope>
    <source>
        <strain evidence="13">JLT2012</strain>
    </source>
</reference>
<dbReference type="GO" id="GO:0006508">
    <property type="term" value="P:proteolysis"/>
    <property type="evidence" value="ECO:0007669"/>
    <property type="project" value="UniProtKB-KW"/>
</dbReference>
<feature type="transmembrane region" description="Helical" evidence="9">
    <location>
        <begin position="6"/>
        <end position="24"/>
    </location>
</feature>
<dbReference type="UniPathway" id="UPA00665"/>
<organism evidence="12 13">
    <name type="scientific">Pacificimonas flava</name>
    <dbReference type="NCBI Taxonomy" id="1234595"/>
    <lineage>
        <taxon>Bacteria</taxon>
        <taxon>Pseudomonadati</taxon>
        <taxon>Pseudomonadota</taxon>
        <taxon>Alphaproteobacteria</taxon>
        <taxon>Sphingomonadales</taxon>
        <taxon>Sphingosinicellaceae</taxon>
        <taxon>Pacificimonas</taxon>
    </lineage>
</organism>
<dbReference type="PANTHER" id="PTHR33695:SF1">
    <property type="entry name" value="LIPOPROTEIN SIGNAL PEPTIDASE"/>
    <property type="match status" value="1"/>
</dbReference>
<evidence type="ECO:0000256" key="5">
    <source>
        <dbReference type="ARBA" id="ARBA00022750"/>
    </source>
</evidence>
<dbReference type="GO" id="GO:0005886">
    <property type="term" value="C:plasma membrane"/>
    <property type="evidence" value="ECO:0007669"/>
    <property type="project" value="UniProtKB-SubCell"/>
</dbReference>
<dbReference type="InterPro" id="IPR001872">
    <property type="entry name" value="Peptidase_A8"/>
</dbReference>
<dbReference type="AlphaFoldDB" id="A0A219B125"/>
<dbReference type="PRINTS" id="PR00781">
    <property type="entry name" value="LIPOSIGPTASE"/>
</dbReference>
<dbReference type="EC" id="3.4.23.36" evidence="9"/>
<evidence type="ECO:0000313" key="13">
    <source>
        <dbReference type="Proteomes" id="UP000198462"/>
    </source>
</evidence>
<comment type="similarity">
    <text evidence="1 9 11">Belongs to the peptidase A8 family.</text>
</comment>
<dbReference type="NCBIfam" id="TIGR00077">
    <property type="entry name" value="lspA"/>
    <property type="match status" value="1"/>
</dbReference>
<feature type="transmembrane region" description="Helical" evidence="9">
    <location>
        <begin position="128"/>
        <end position="152"/>
    </location>
</feature>